<dbReference type="Proteomes" id="UP000504635">
    <property type="component" value="Unplaced"/>
</dbReference>
<dbReference type="OrthoDB" id="368507at2759"/>
<dbReference type="Pfam" id="PF16093">
    <property type="entry name" value="PAC4"/>
    <property type="match status" value="1"/>
</dbReference>
<dbReference type="FunCoup" id="A0A6J2YB58">
    <property type="interactions" value="1"/>
</dbReference>
<dbReference type="AlphaFoldDB" id="A0A6J2YB58"/>
<dbReference type="PANTHER" id="PTHR33559">
    <property type="entry name" value="PROTEASOME ASSEMBLY CHAPERONE 4"/>
    <property type="match status" value="1"/>
</dbReference>
<dbReference type="PANTHER" id="PTHR33559:SF1">
    <property type="entry name" value="PROTEASOME ASSEMBLY CHAPERONE 4"/>
    <property type="match status" value="1"/>
</dbReference>
<organism evidence="1 2">
    <name type="scientific">Sitophilus oryzae</name>
    <name type="common">Rice weevil</name>
    <name type="synonym">Curculio oryzae</name>
    <dbReference type="NCBI Taxonomy" id="7048"/>
    <lineage>
        <taxon>Eukaryota</taxon>
        <taxon>Metazoa</taxon>
        <taxon>Ecdysozoa</taxon>
        <taxon>Arthropoda</taxon>
        <taxon>Hexapoda</taxon>
        <taxon>Insecta</taxon>
        <taxon>Pterygota</taxon>
        <taxon>Neoptera</taxon>
        <taxon>Endopterygota</taxon>
        <taxon>Coleoptera</taxon>
        <taxon>Polyphaga</taxon>
        <taxon>Cucujiformia</taxon>
        <taxon>Curculionidae</taxon>
        <taxon>Dryophthorinae</taxon>
        <taxon>Sitophilus</taxon>
    </lineage>
</organism>
<dbReference type="RefSeq" id="XP_030760160.1">
    <property type="nucleotide sequence ID" value="XM_030904300.1"/>
</dbReference>
<name>A0A6J2YB58_SITOR</name>
<dbReference type="GO" id="GO:0043248">
    <property type="term" value="P:proteasome assembly"/>
    <property type="evidence" value="ECO:0007669"/>
    <property type="project" value="InterPro"/>
</dbReference>
<proteinExistence type="predicted"/>
<evidence type="ECO:0000313" key="2">
    <source>
        <dbReference type="RefSeq" id="XP_030760160.1"/>
    </source>
</evidence>
<reference evidence="2" key="1">
    <citation type="submission" date="2025-08" db="UniProtKB">
        <authorList>
            <consortium name="RefSeq"/>
        </authorList>
    </citation>
    <scope>IDENTIFICATION</scope>
    <source>
        <tissue evidence="2">Gonads</tissue>
    </source>
</reference>
<evidence type="ECO:0000313" key="1">
    <source>
        <dbReference type="Proteomes" id="UP000504635"/>
    </source>
</evidence>
<dbReference type="InParanoid" id="A0A6J2YB58"/>
<keyword evidence="1" id="KW-1185">Reference proteome</keyword>
<dbReference type="InterPro" id="IPR032157">
    <property type="entry name" value="PAC4"/>
</dbReference>
<protein>
    <submittedName>
        <fullName evidence="2">Proteasome assembly chaperone 4-like</fullName>
    </submittedName>
</protein>
<dbReference type="GeneID" id="115885399"/>
<accession>A0A6J2YB58</accession>
<sequence length="129" mass="14894">MAEVSKKAEYKFVEPQSKIYTFSDVLSEKRIIYQVVKMQDSLLVFVNDKDQMDCNNLALAMLSRFSDVPSCTTLMGNIMEQCGSNIARRLSKKLNKAVFLSFNLAEDRLLVPLVEKRLLEEIQRHPENF</sequence>
<dbReference type="KEGG" id="soy:115885399"/>
<gene>
    <name evidence="2" type="primary">LOC115885399</name>
</gene>